<name>A0A9W9TYG9_9EURO</name>
<organism evidence="5 6">
    <name type="scientific">Penicillium chermesinum</name>
    <dbReference type="NCBI Taxonomy" id="63820"/>
    <lineage>
        <taxon>Eukaryota</taxon>
        <taxon>Fungi</taxon>
        <taxon>Dikarya</taxon>
        <taxon>Ascomycota</taxon>
        <taxon>Pezizomycotina</taxon>
        <taxon>Eurotiomycetes</taxon>
        <taxon>Eurotiomycetidae</taxon>
        <taxon>Eurotiales</taxon>
        <taxon>Aspergillaceae</taxon>
        <taxon>Penicillium</taxon>
    </lineage>
</organism>
<comment type="caution">
    <text evidence="5">The sequence shown here is derived from an EMBL/GenBank/DDBJ whole genome shotgun (WGS) entry which is preliminary data.</text>
</comment>
<keyword evidence="6" id="KW-1185">Reference proteome</keyword>
<sequence length="131" mass="13390">MGNICSKSANKPDATASPGRVLGTSAQAQQNKASGGRVAPPKSTNWQATPGRTLGESSPDGPQGSSDEARSNAAIAAQKRAQTATTSTKGRLGSKLAAQKAKTQTQTLAEVSRDERAARDADQIAELRTGA</sequence>
<feature type="compositionally biased region" description="Basic and acidic residues" evidence="4">
    <location>
        <begin position="111"/>
        <end position="122"/>
    </location>
</feature>
<evidence type="ECO:0000313" key="6">
    <source>
        <dbReference type="Proteomes" id="UP001150941"/>
    </source>
</evidence>
<proteinExistence type="predicted"/>
<evidence type="ECO:0000256" key="2">
    <source>
        <dbReference type="ARBA" id="ARBA00023139"/>
    </source>
</evidence>
<dbReference type="RefSeq" id="XP_058335831.1">
    <property type="nucleotide sequence ID" value="XM_058469800.1"/>
</dbReference>
<dbReference type="EMBL" id="JAPQKS010000001">
    <property type="protein sequence ID" value="KAJ5249052.1"/>
    <property type="molecule type" value="Genomic_DNA"/>
</dbReference>
<protein>
    <submittedName>
        <fullName evidence="5">Uncharacterized protein</fullName>
    </submittedName>
</protein>
<feature type="region of interest" description="Disordered" evidence="4">
    <location>
        <begin position="1"/>
        <end position="131"/>
    </location>
</feature>
<dbReference type="Proteomes" id="UP001150941">
    <property type="component" value="Unassembled WGS sequence"/>
</dbReference>
<feature type="compositionally biased region" description="Low complexity" evidence="4">
    <location>
        <begin position="71"/>
        <end position="89"/>
    </location>
</feature>
<dbReference type="Pfam" id="PF15811">
    <property type="entry name" value="SVIP"/>
    <property type="match status" value="1"/>
</dbReference>
<dbReference type="OrthoDB" id="5415072at2759"/>
<keyword evidence="3" id="KW-0449">Lipoprotein</keyword>
<keyword evidence="1" id="KW-0519">Myristate</keyword>
<reference evidence="5" key="1">
    <citation type="submission" date="2022-11" db="EMBL/GenBank/DDBJ databases">
        <authorList>
            <person name="Petersen C."/>
        </authorList>
    </citation>
    <scope>NUCLEOTIDE SEQUENCE</scope>
    <source>
        <strain evidence="5">IBT 19713</strain>
    </source>
</reference>
<evidence type="ECO:0000313" key="5">
    <source>
        <dbReference type="EMBL" id="KAJ5249052.1"/>
    </source>
</evidence>
<dbReference type="GeneID" id="83197103"/>
<accession>A0A9W9TYG9</accession>
<dbReference type="InterPro" id="IPR031632">
    <property type="entry name" value="SVIP"/>
</dbReference>
<evidence type="ECO:0000256" key="4">
    <source>
        <dbReference type="SAM" id="MobiDB-lite"/>
    </source>
</evidence>
<gene>
    <name evidence="5" type="ORF">N7468_000503</name>
</gene>
<keyword evidence="2" id="KW-0564">Palmitate</keyword>
<reference evidence="5" key="2">
    <citation type="journal article" date="2023" name="IMA Fungus">
        <title>Comparative genomic study of the Penicillium genus elucidates a diverse pangenome and 15 lateral gene transfer events.</title>
        <authorList>
            <person name="Petersen C."/>
            <person name="Sorensen T."/>
            <person name="Nielsen M.R."/>
            <person name="Sondergaard T.E."/>
            <person name="Sorensen J.L."/>
            <person name="Fitzpatrick D.A."/>
            <person name="Frisvad J.C."/>
            <person name="Nielsen K.L."/>
        </authorList>
    </citation>
    <scope>NUCLEOTIDE SEQUENCE</scope>
    <source>
        <strain evidence="5">IBT 19713</strain>
    </source>
</reference>
<evidence type="ECO:0000256" key="1">
    <source>
        <dbReference type="ARBA" id="ARBA00022707"/>
    </source>
</evidence>
<dbReference type="AlphaFoldDB" id="A0A9W9TYG9"/>
<feature type="compositionally biased region" description="Polar residues" evidence="4">
    <location>
        <begin position="24"/>
        <end position="33"/>
    </location>
</feature>
<evidence type="ECO:0000256" key="3">
    <source>
        <dbReference type="ARBA" id="ARBA00023288"/>
    </source>
</evidence>